<feature type="coiled-coil region" evidence="3">
    <location>
        <begin position="546"/>
        <end position="573"/>
    </location>
</feature>
<evidence type="ECO:0000256" key="1">
    <source>
        <dbReference type="ARBA" id="ARBA00022729"/>
    </source>
</evidence>
<dbReference type="Gene3D" id="3.60.21.10">
    <property type="match status" value="2"/>
</dbReference>
<dbReference type="InterPro" id="IPR029052">
    <property type="entry name" value="Metallo-depent_PP-like"/>
</dbReference>
<name>A0ABP9D8N0_9BACT</name>
<dbReference type="InterPro" id="IPR051558">
    <property type="entry name" value="Metallophosphoesterase_PAP"/>
</dbReference>
<evidence type="ECO:0000256" key="2">
    <source>
        <dbReference type="ARBA" id="ARBA00022801"/>
    </source>
</evidence>
<evidence type="ECO:0000259" key="4">
    <source>
        <dbReference type="Pfam" id="PF00149"/>
    </source>
</evidence>
<dbReference type="PANTHER" id="PTHR10161:SF14">
    <property type="entry name" value="TARTRATE-RESISTANT ACID PHOSPHATASE TYPE 5"/>
    <property type="match status" value="1"/>
</dbReference>
<dbReference type="SUPFAM" id="SSF56300">
    <property type="entry name" value="Metallo-dependent phosphatases"/>
    <property type="match status" value="1"/>
</dbReference>
<evidence type="ECO:0000256" key="3">
    <source>
        <dbReference type="SAM" id="Coils"/>
    </source>
</evidence>
<dbReference type="EMBL" id="BAABJX010000017">
    <property type="protein sequence ID" value="GAA4826257.1"/>
    <property type="molecule type" value="Genomic_DNA"/>
</dbReference>
<keyword evidence="6" id="KW-1185">Reference proteome</keyword>
<accession>A0ABP9D8N0</accession>
<dbReference type="Pfam" id="PF00149">
    <property type="entry name" value="Metallophos"/>
    <property type="match status" value="1"/>
</dbReference>
<keyword evidence="1" id="KW-0732">Signal</keyword>
<dbReference type="Proteomes" id="UP001500298">
    <property type="component" value="Unassembled WGS sequence"/>
</dbReference>
<proteinExistence type="predicted"/>
<sequence length="1216" mass="139914">MGAFLSHHYTYAQDRPPETKKQFTLFLIGDTGEEEGLPIIEQLAKMANNSKTNSMVVFLGDNLYPKGLYPKEHEDRERGERILDSQLRNFQEYVGEVYMIPGNHDWKKGRKDGWGQVIEQQRFVGSLDMDNLHYYPKEGCPGPEEIVLNDSLVLLLIDTQWMVHPWEKGSEEPCGAETEEDVIAQLEDLLYKHEDKQVIVAGHHPLYTYGNHGGKFSWKEHLFPLTVVKPYAYLPLPIVGSVYPIARKLGISPQDRSNFRYKYMIQQFKKCFQKHGRIVYVSGHEHALQYVPREKWHQVVSGAGSKASYVRRGVKKVFALDEKGFATLSMYQGGEVWADYFVVKEGETPRLVYTVRLYEKLPLPKKEPRKERDFPDSVTVLASTQYEAGTTKRKFFGDNYREVWNTPVKVPVFDLAREKGGLQIVKRGGGMQTKSLRLQAANGKQYVLRSIEKYPYKAIPGFLRQTVAEEVVTDQISASHPYAAFVLPPMARAAGVYHTNPKLFYLPDDPLLGEFRRDFGGQLYLFEERPDDDWREADYFGNSKKIQSTRKVLEKLQEDNDNHVDQLFVLRNRLFDMIIGDWDRHDDQWRWASFKEKKGKLYRPIPRDRDQAFFVNEGIIPSLASQKWALPKIEGFAMVIKWPAGFNTNARFFDRSFLQEPDRQDWLNMADTLQQLLSDSVIEQSIGEWPDSVYAHSGKDVIRKLKSRRDRIHAYAKDYYLSLSKEVDVVGSDKQELFELQRYRNNDLEVKVRKISKSGKTDKVIYHRTFTREETKEVRLYGLGGEDVFQLKGNSQNGIKVRVIGGEGKDKIIDDSNDGRLFKRGVLVYDEKKNTELTKGTDTRSLLSNNPTVNAYDRKAFKYNTTIPLVFAGFNQVDKLIMGGGFLATRYAFRKDPFSSKHLLMGGISPFTAGNRLIYQGDFTELFGPFGVDVRLDANFPTYVSTFAGLGNENEYSDVNDIFYQLNQNKVIATALLTRVFGQKKQTQLGFGLDYNFGDVDRDRNGDRFINQFAEENNREEEIYRSYHYAGLQLGFEADARNRVFLPLFGAYFKTAITAYTSLDKEAPDPYVNWNAKGALYYTLRMPAHLTFILRGGAAANFGDYAYLMSNRVGGNQTIRGYRKDRFWGRYYAYSNVETRLEAFRIRWPWLKAPGGFIAFWDAGRVWQDNESSNKLHHGFGGGFYFLPFNITALSFTAGFSEEENLMIMISGGLKL</sequence>
<reference evidence="6" key="1">
    <citation type="journal article" date="2019" name="Int. J. Syst. Evol. Microbiol.">
        <title>The Global Catalogue of Microorganisms (GCM) 10K type strain sequencing project: providing services to taxonomists for standard genome sequencing and annotation.</title>
        <authorList>
            <consortium name="The Broad Institute Genomics Platform"/>
            <consortium name="The Broad Institute Genome Sequencing Center for Infectious Disease"/>
            <person name="Wu L."/>
            <person name="Ma J."/>
        </authorList>
    </citation>
    <scope>NUCLEOTIDE SEQUENCE [LARGE SCALE GENOMIC DNA]</scope>
    <source>
        <strain evidence="6">JCM 18326</strain>
    </source>
</reference>
<evidence type="ECO:0000313" key="5">
    <source>
        <dbReference type="EMBL" id="GAA4826257.1"/>
    </source>
</evidence>
<dbReference type="PANTHER" id="PTHR10161">
    <property type="entry name" value="TARTRATE-RESISTANT ACID PHOSPHATASE TYPE 5"/>
    <property type="match status" value="1"/>
</dbReference>
<dbReference type="InterPro" id="IPR004843">
    <property type="entry name" value="Calcineurin-like_PHP"/>
</dbReference>
<feature type="domain" description="Calcineurin-like phosphoesterase" evidence="4">
    <location>
        <begin position="25"/>
        <end position="219"/>
    </location>
</feature>
<keyword evidence="2" id="KW-0378">Hydrolase</keyword>
<comment type="caution">
    <text evidence="5">The sequence shown here is derived from an EMBL/GenBank/DDBJ whole genome shotgun (WGS) entry which is preliminary data.</text>
</comment>
<protein>
    <submittedName>
        <fullName evidence="5">Metallophosphoesterase</fullName>
    </submittedName>
</protein>
<keyword evidence="3" id="KW-0175">Coiled coil</keyword>
<evidence type="ECO:0000313" key="6">
    <source>
        <dbReference type="Proteomes" id="UP001500298"/>
    </source>
</evidence>
<gene>
    <name evidence="5" type="ORF">GCM10023331_08560</name>
</gene>
<organism evidence="5 6">
    <name type="scientific">Algivirga pacifica</name>
    <dbReference type="NCBI Taxonomy" id="1162670"/>
    <lineage>
        <taxon>Bacteria</taxon>
        <taxon>Pseudomonadati</taxon>
        <taxon>Bacteroidota</taxon>
        <taxon>Cytophagia</taxon>
        <taxon>Cytophagales</taxon>
        <taxon>Flammeovirgaceae</taxon>
        <taxon>Algivirga</taxon>
    </lineage>
</organism>